<comment type="caution">
    <text evidence="1">The sequence shown here is derived from an EMBL/GenBank/DDBJ whole genome shotgun (WGS) entry which is preliminary data.</text>
</comment>
<dbReference type="AlphaFoldDB" id="A0A3M7R935"/>
<dbReference type="Proteomes" id="UP000276133">
    <property type="component" value="Unassembled WGS sequence"/>
</dbReference>
<proteinExistence type="predicted"/>
<keyword evidence="2" id="KW-1185">Reference proteome</keyword>
<name>A0A3M7R935_BRAPC</name>
<evidence type="ECO:0000313" key="1">
    <source>
        <dbReference type="EMBL" id="RNA20077.1"/>
    </source>
</evidence>
<dbReference type="EMBL" id="REGN01003924">
    <property type="protein sequence ID" value="RNA20077.1"/>
    <property type="molecule type" value="Genomic_DNA"/>
</dbReference>
<protein>
    <submittedName>
        <fullName evidence="1">Uncharacterized protein</fullName>
    </submittedName>
</protein>
<evidence type="ECO:0000313" key="2">
    <source>
        <dbReference type="Proteomes" id="UP000276133"/>
    </source>
</evidence>
<sequence length="64" mass="6936">MPLAGPVRESEFARTGGFTHSTSLMPLASLNIWIRSPLTCECDSQILFGVDEGERAPGIILSQM</sequence>
<accession>A0A3M7R935</accession>
<organism evidence="1 2">
    <name type="scientific">Brachionus plicatilis</name>
    <name type="common">Marine rotifer</name>
    <name type="synonym">Brachionus muelleri</name>
    <dbReference type="NCBI Taxonomy" id="10195"/>
    <lineage>
        <taxon>Eukaryota</taxon>
        <taxon>Metazoa</taxon>
        <taxon>Spiralia</taxon>
        <taxon>Gnathifera</taxon>
        <taxon>Rotifera</taxon>
        <taxon>Eurotatoria</taxon>
        <taxon>Monogononta</taxon>
        <taxon>Pseudotrocha</taxon>
        <taxon>Ploima</taxon>
        <taxon>Brachionidae</taxon>
        <taxon>Brachionus</taxon>
    </lineage>
</organism>
<reference evidence="1 2" key="1">
    <citation type="journal article" date="2018" name="Sci. Rep.">
        <title>Genomic signatures of local adaptation to the degree of environmental predictability in rotifers.</title>
        <authorList>
            <person name="Franch-Gras L."/>
            <person name="Hahn C."/>
            <person name="Garcia-Roger E.M."/>
            <person name="Carmona M.J."/>
            <person name="Serra M."/>
            <person name="Gomez A."/>
        </authorList>
    </citation>
    <scope>NUCLEOTIDE SEQUENCE [LARGE SCALE GENOMIC DNA]</scope>
    <source>
        <strain evidence="1">HYR1</strain>
    </source>
</reference>
<gene>
    <name evidence="1" type="ORF">BpHYR1_036080</name>
</gene>